<proteinExistence type="inferred from homology"/>
<name>A0A9J7I0G4_MUSDO</name>
<evidence type="ECO:0000259" key="8">
    <source>
        <dbReference type="PROSITE" id="PS51462"/>
    </source>
</evidence>
<dbReference type="PANTHER" id="PTHR12318:SF0">
    <property type="entry name" value="ACYL-COENZYME A DIPHOSPHATASE NUDT19"/>
    <property type="match status" value="1"/>
</dbReference>
<gene>
    <name evidence="10" type="primary">LOC101889523</name>
</gene>
<evidence type="ECO:0000256" key="3">
    <source>
        <dbReference type="ARBA" id="ARBA00005582"/>
    </source>
</evidence>
<protein>
    <submittedName>
        <fullName evidence="10">Acyl-coenzyme A diphosphatase NUDT19</fullName>
    </submittedName>
</protein>
<dbReference type="PANTHER" id="PTHR12318">
    <property type="entry name" value="TESTOSTERONE-REGULATED PROTEIN RP2"/>
    <property type="match status" value="1"/>
</dbReference>
<dbReference type="CDD" id="cd18870">
    <property type="entry name" value="NUDIX_AcylCoAdiphos_Nudt19"/>
    <property type="match status" value="1"/>
</dbReference>
<dbReference type="InterPro" id="IPR039121">
    <property type="entry name" value="NUDT19"/>
</dbReference>
<dbReference type="OrthoDB" id="1695362at2759"/>
<evidence type="ECO:0000256" key="7">
    <source>
        <dbReference type="ARBA" id="ARBA00023211"/>
    </source>
</evidence>
<keyword evidence="5" id="KW-0378">Hydrolase</keyword>
<feature type="domain" description="Nudix hydrolase" evidence="8">
    <location>
        <begin position="21"/>
        <end position="255"/>
    </location>
</feature>
<dbReference type="VEuPathDB" id="VectorBase:MDOMA2_017432"/>
<evidence type="ECO:0000313" key="10">
    <source>
        <dbReference type="RefSeq" id="XP_005179803.2"/>
    </source>
</evidence>
<dbReference type="Gene3D" id="3.90.79.10">
    <property type="entry name" value="Nucleoside Triphosphate Pyrophosphohydrolase"/>
    <property type="match status" value="1"/>
</dbReference>
<dbReference type="VEuPathDB" id="VectorBase:MDOA000603"/>
<keyword evidence="4" id="KW-0479">Metal-binding</keyword>
<evidence type="ECO:0000256" key="2">
    <source>
        <dbReference type="ARBA" id="ARBA00001946"/>
    </source>
</evidence>
<keyword evidence="9" id="KW-1185">Reference proteome</keyword>
<accession>A0A9J7I0G4</accession>
<dbReference type="RefSeq" id="XP_005179803.2">
    <property type="nucleotide sequence ID" value="XM_005179746.4"/>
</dbReference>
<evidence type="ECO:0000256" key="1">
    <source>
        <dbReference type="ARBA" id="ARBA00001936"/>
    </source>
</evidence>
<dbReference type="PROSITE" id="PS51462">
    <property type="entry name" value="NUDIX"/>
    <property type="match status" value="1"/>
</dbReference>
<reference evidence="10" key="1">
    <citation type="submission" date="2025-08" db="UniProtKB">
        <authorList>
            <consortium name="RefSeq"/>
        </authorList>
    </citation>
    <scope>IDENTIFICATION</scope>
    <source>
        <strain evidence="10">Aabys</strain>
        <tissue evidence="10">Whole body</tissue>
    </source>
</reference>
<keyword evidence="6" id="KW-0460">Magnesium</keyword>
<dbReference type="InterPro" id="IPR000086">
    <property type="entry name" value="NUDIX_hydrolase_dom"/>
</dbReference>
<keyword evidence="7" id="KW-0464">Manganese</keyword>
<evidence type="ECO:0000313" key="9">
    <source>
        <dbReference type="Proteomes" id="UP001652621"/>
    </source>
</evidence>
<dbReference type="GeneID" id="101889523"/>
<evidence type="ECO:0000256" key="4">
    <source>
        <dbReference type="ARBA" id="ARBA00022723"/>
    </source>
</evidence>
<dbReference type="STRING" id="7370.A0A1I8M2J5"/>
<comment type="cofactor">
    <cofactor evidence="2">
        <name>Mg(2+)</name>
        <dbReference type="ChEBI" id="CHEBI:18420"/>
    </cofactor>
</comment>
<comment type="cofactor">
    <cofactor evidence="1">
        <name>Mn(2+)</name>
        <dbReference type="ChEBI" id="CHEBI:29035"/>
    </cofactor>
</comment>
<evidence type="ECO:0000256" key="6">
    <source>
        <dbReference type="ARBA" id="ARBA00022842"/>
    </source>
</evidence>
<dbReference type="InterPro" id="IPR015797">
    <property type="entry name" value="NUDIX_hydrolase-like_dom_sf"/>
</dbReference>
<dbReference type="SUPFAM" id="SSF55811">
    <property type="entry name" value="Nudix"/>
    <property type="match status" value="1"/>
</dbReference>
<sequence length="371" mass="43166">MEQYYIQIGTSMTSHDQCEKIYRPSATIIISAKSDATERGYNYRILLAKRSYKTAFAPEHYVFPGGVFDAKADESIEWLEHFANYGVSDKDLHSLCLEHLPNRPTPLMTNKKYFSRDISLRITAIREAFEEVGLLLCITKEQFNGGKFGCGHFVDNFDKVLWQKRVHNNSMEFLNLCKYLNVIPDLWSLHEWSIWRSPPAALKKYDTVLYFVALDRLPTLVLEPSEVEKELWVSPASALNMFKSRNIWLPPLQFYEISRLTNILDWSKLRDFVKKRSSYGSTLLVLAYYRCNDILVGTLPNDDFYPKEPMDNRETVVVEETPSEFHNKAKYLHRIVYKDMHDMSIICNIPGLDGHLRPNQRLAEGNEKSKL</sequence>
<dbReference type="Proteomes" id="UP001652621">
    <property type="component" value="Unplaced"/>
</dbReference>
<comment type="similarity">
    <text evidence="3">Belongs to the Nudix hydrolase family.</text>
</comment>
<dbReference type="eggNOG" id="KOG3904">
    <property type="taxonomic scope" value="Eukaryota"/>
</dbReference>
<evidence type="ECO:0000256" key="5">
    <source>
        <dbReference type="ARBA" id="ARBA00022801"/>
    </source>
</evidence>
<organism evidence="9 10">
    <name type="scientific">Musca domestica</name>
    <name type="common">House fly</name>
    <dbReference type="NCBI Taxonomy" id="7370"/>
    <lineage>
        <taxon>Eukaryota</taxon>
        <taxon>Metazoa</taxon>
        <taxon>Ecdysozoa</taxon>
        <taxon>Arthropoda</taxon>
        <taxon>Hexapoda</taxon>
        <taxon>Insecta</taxon>
        <taxon>Pterygota</taxon>
        <taxon>Neoptera</taxon>
        <taxon>Endopterygota</taxon>
        <taxon>Diptera</taxon>
        <taxon>Brachycera</taxon>
        <taxon>Muscomorpha</taxon>
        <taxon>Muscoidea</taxon>
        <taxon>Muscidae</taxon>
        <taxon>Musca</taxon>
    </lineage>
</organism>